<feature type="transmembrane region" description="Helical" evidence="1">
    <location>
        <begin position="73"/>
        <end position="94"/>
    </location>
</feature>
<dbReference type="EMBL" id="JBBMFV010000004">
    <property type="protein sequence ID" value="MEO3940210.1"/>
    <property type="molecule type" value="Genomic_DNA"/>
</dbReference>
<feature type="transmembrane region" description="Helical" evidence="1">
    <location>
        <begin position="100"/>
        <end position="121"/>
    </location>
</feature>
<keyword evidence="1" id="KW-0812">Transmembrane</keyword>
<feature type="transmembrane region" description="Helical" evidence="1">
    <location>
        <begin position="45"/>
        <end position="66"/>
    </location>
</feature>
<comment type="caution">
    <text evidence="2">The sequence shown here is derived from an EMBL/GenBank/DDBJ whole genome shotgun (WGS) entry which is preliminary data.</text>
</comment>
<keyword evidence="3" id="KW-1185">Reference proteome</keyword>
<dbReference type="RefSeq" id="WP_139183507.1">
    <property type="nucleotide sequence ID" value="NZ_JAVDRC010000003.1"/>
</dbReference>
<proteinExistence type="predicted"/>
<keyword evidence="1" id="KW-1133">Transmembrane helix</keyword>
<protein>
    <recommendedName>
        <fullName evidence="4">SPW repeat-containing protein</fullName>
    </recommendedName>
</protein>
<evidence type="ECO:0008006" key="4">
    <source>
        <dbReference type="Google" id="ProtNLM"/>
    </source>
</evidence>
<accession>A0ABV0GNX7</accession>
<name>A0ABV0GNX7_PAENI</name>
<feature type="transmembrane region" description="Helical" evidence="1">
    <location>
        <begin position="20"/>
        <end position="39"/>
    </location>
</feature>
<sequence length="124" mass="13030">MSKKKAYVPTKRVAPEWYYWLGVLFPGALVLITCIRRASEFGFSVWVANIVVFAVAVLCVGGLTYLKSNFVSAVAFGVVIIGGSLAVAGLSHVVPVIVVAYGSLWAGAAAGLLIGLTLTAGERR</sequence>
<organism evidence="2 3">
    <name type="scientific">Paenarthrobacter nicotinovorans</name>
    <name type="common">Arthrobacter nicotinovorans</name>
    <dbReference type="NCBI Taxonomy" id="29320"/>
    <lineage>
        <taxon>Bacteria</taxon>
        <taxon>Bacillati</taxon>
        <taxon>Actinomycetota</taxon>
        <taxon>Actinomycetes</taxon>
        <taxon>Micrococcales</taxon>
        <taxon>Micrococcaceae</taxon>
        <taxon>Paenarthrobacter</taxon>
    </lineage>
</organism>
<dbReference type="Proteomes" id="UP001448614">
    <property type="component" value="Unassembled WGS sequence"/>
</dbReference>
<evidence type="ECO:0000256" key="1">
    <source>
        <dbReference type="SAM" id="Phobius"/>
    </source>
</evidence>
<gene>
    <name evidence="2" type="ORF">V3C41_03920</name>
</gene>
<evidence type="ECO:0000313" key="2">
    <source>
        <dbReference type="EMBL" id="MEO3940210.1"/>
    </source>
</evidence>
<reference evidence="2 3" key="1">
    <citation type="journal article" date="2024" name="Appl. Microbiol. Biotechnol.">
        <title>Biosynthetic gene clusters with biotechnological applications in novel Antarctic isolates from Actinomycetota.</title>
        <authorList>
            <person name="Bruna P."/>
            <person name="Nunez-Montero K."/>
            <person name="Contreras M.J."/>
            <person name="Leal K."/>
            <person name="Garcia M."/>
            <person name="Abanto M."/>
            <person name="Barrientos L."/>
        </authorList>
    </citation>
    <scope>NUCLEOTIDE SEQUENCE [LARGE SCALE GENOMIC DNA]</scope>
    <source>
        <strain evidence="2 3">Se16.17</strain>
    </source>
</reference>
<keyword evidence="1" id="KW-0472">Membrane</keyword>
<evidence type="ECO:0000313" key="3">
    <source>
        <dbReference type="Proteomes" id="UP001448614"/>
    </source>
</evidence>